<proteinExistence type="predicted"/>
<dbReference type="AlphaFoldDB" id="A0A433VM83"/>
<accession>A0A433VM83</accession>
<dbReference type="EMBL" id="RSCL01000005">
    <property type="protein sequence ID" value="RUT07200.1"/>
    <property type="molecule type" value="Genomic_DNA"/>
</dbReference>
<reference evidence="1" key="1">
    <citation type="submission" date="2018-12" db="EMBL/GenBank/DDBJ databases">
        <authorList>
            <person name="Will S."/>
            <person name="Neumann-Schaal M."/>
            <person name="Henke P."/>
        </authorList>
    </citation>
    <scope>NUCLEOTIDE SEQUENCE</scope>
    <source>
        <strain evidence="1">PCC 7102</strain>
    </source>
</reference>
<protein>
    <submittedName>
        <fullName evidence="1">Uncharacterized protein</fullName>
    </submittedName>
</protein>
<gene>
    <name evidence="1" type="ORF">DSM106972_024610</name>
</gene>
<evidence type="ECO:0000313" key="1">
    <source>
        <dbReference type="EMBL" id="RUT07200.1"/>
    </source>
</evidence>
<name>A0A433VM83_9CYAN</name>
<reference evidence="1" key="2">
    <citation type="journal article" date="2019" name="Genome Biol. Evol.">
        <title>Day and night: Metabolic profiles and evolutionary relationships of six axenic non-marine cyanobacteria.</title>
        <authorList>
            <person name="Will S.E."/>
            <person name="Henke P."/>
            <person name="Boedeker C."/>
            <person name="Huang S."/>
            <person name="Brinkmann H."/>
            <person name="Rohde M."/>
            <person name="Jarek M."/>
            <person name="Friedl T."/>
            <person name="Seufert S."/>
            <person name="Schumacher M."/>
            <person name="Overmann J."/>
            <person name="Neumann-Schaal M."/>
            <person name="Petersen J."/>
        </authorList>
    </citation>
    <scope>NUCLEOTIDE SEQUENCE [LARGE SCALE GENOMIC DNA]</scope>
    <source>
        <strain evidence="1">PCC 7102</strain>
    </source>
</reference>
<organism evidence="1 2">
    <name type="scientific">Dulcicalothrix desertica PCC 7102</name>
    <dbReference type="NCBI Taxonomy" id="232991"/>
    <lineage>
        <taxon>Bacteria</taxon>
        <taxon>Bacillati</taxon>
        <taxon>Cyanobacteriota</taxon>
        <taxon>Cyanophyceae</taxon>
        <taxon>Nostocales</taxon>
        <taxon>Calotrichaceae</taxon>
        <taxon>Dulcicalothrix</taxon>
    </lineage>
</organism>
<keyword evidence="2" id="KW-1185">Reference proteome</keyword>
<evidence type="ECO:0000313" key="2">
    <source>
        <dbReference type="Proteomes" id="UP000271624"/>
    </source>
</evidence>
<comment type="caution">
    <text evidence="1">The sequence shown here is derived from an EMBL/GenBank/DDBJ whole genome shotgun (WGS) entry which is preliminary data.</text>
</comment>
<dbReference type="Proteomes" id="UP000271624">
    <property type="component" value="Unassembled WGS sequence"/>
</dbReference>
<sequence length="138" mass="15889">MYLDEYQTLKVSTMARNFFNHDDSHPVQLTSADIILRQQLEHSIGKYFYNGCDRTIIDLLSACRWYVTTISGVLTLVVECPDQITNWQVLRKMVPMAKLLKQVVTSAKIRVCPPEGQGLPFEMRVDELGVYREYKEGA</sequence>